<dbReference type="EMBL" id="JAHUTI010014631">
    <property type="protein sequence ID" value="MED6237289.1"/>
    <property type="molecule type" value="Genomic_DNA"/>
</dbReference>
<organism evidence="1 2">
    <name type="scientific">Ataeniobius toweri</name>
    <dbReference type="NCBI Taxonomy" id="208326"/>
    <lineage>
        <taxon>Eukaryota</taxon>
        <taxon>Metazoa</taxon>
        <taxon>Chordata</taxon>
        <taxon>Craniata</taxon>
        <taxon>Vertebrata</taxon>
        <taxon>Euteleostomi</taxon>
        <taxon>Actinopterygii</taxon>
        <taxon>Neopterygii</taxon>
        <taxon>Teleostei</taxon>
        <taxon>Neoteleostei</taxon>
        <taxon>Acanthomorphata</taxon>
        <taxon>Ovalentaria</taxon>
        <taxon>Atherinomorphae</taxon>
        <taxon>Cyprinodontiformes</taxon>
        <taxon>Goodeidae</taxon>
        <taxon>Ataeniobius</taxon>
    </lineage>
</organism>
<comment type="caution">
    <text evidence="1">The sequence shown here is derived from an EMBL/GenBank/DDBJ whole genome shotgun (WGS) entry which is preliminary data.</text>
</comment>
<gene>
    <name evidence="1" type="ORF">ATANTOWER_022109</name>
</gene>
<reference evidence="1 2" key="1">
    <citation type="submission" date="2021-07" db="EMBL/GenBank/DDBJ databases">
        <authorList>
            <person name="Palmer J.M."/>
        </authorList>
    </citation>
    <scope>NUCLEOTIDE SEQUENCE [LARGE SCALE GENOMIC DNA]</scope>
    <source>
        <strain evidence="1 2">AT_MEX2019</strain>
        <tissue evidence="1">Muscle</tissue>
    </source>
</reference>
<keyword evidence="2" id="KW-1185">Reference proteome</keyword>
<dbReference type="Proteomes" id="UP001345963">
    <property type="component" value="Unassembled WGS sequence"/>
</dbReference>
<feature type="non-terminal residue" evidence="1">
    <location>
        <position position="1"/>
    </location>
</feature>
<evidence type="ECO:0000313" key="2">
    <source>
        <dbReference type="Proteomes" id="UP001345963"/>
    </source>
</evidence>
<name>A0ABU7AGW1_9TELE</name>
<accession>A0ABU7AGW1</accession>
<proteinExistence type="predicted"/>
<evidence type="ECO:0000313" key="1">
    <source>
        <dbReference type="EMBL" id="MED6237289.1"/>
    </source>
</evidence>
<sequence>QKHVSLFLKAFSNDVELSSVKMVLGNLKLMYPEKLVNLNLCSIRLPVVCPCFLFSPRTKSQQTLWQMIGVPGDAAAGEEGGLQMLFSQRCTILSAACRPPHSHTVVIIQPITESSLTGMGCSSHFQLLWMVAFLSKRG</sequence>
<protein>
    <submittedName>
        <fullName evidence="1">Uncharacterized protein</fullName>
    </submittedName>
</protein>